<keyword evidence="5" id="KW-0645">Protease</keyword>
<dbReference type="InterPro" id="IPR032534">
    <property type="entry name" value="EcxA_zinc-bd"/>
</dbReference>
<dbReference type="EMBL" id="VBPA01000084">
    <property type="protein sequence ID" value="TMQ72008.1"/>
    <property type="molecule type" value="Genomic_DNA"/>
</dbReference>
<dbReference type="GO" id="GO:0006508">
    <property type="term" value="P:proteolysis"/>
    <property type="evidence" value="ECO:0007669"/>
    <property type="project" value="UniProtKB-KW"/>
</dbReference>
<dbReference type="GO" id="GO:0008237">
    <property type="term" value="F:metallopeptidase activity"/>
    <property type="evidence" value="ECO:0007669"/>
    <property type="project" value="UniProtKB-KW"/>
</dbReference>
<reference evidence="5 6" key="1">
    <citation type="journal article" date="2019" name="Nat. Microbiol.">
        <title>Mediterranean grassland soil C-N compound turnover is dependent on rainfall and depth, and is mediated by genomically divergent microorganisms.</title>
        <authorList>
            <person name="Diamond S."/>
            <person name="Andeer P.F."/>
            <person name="Li Z."/>
            <person name="Crits-Christoph A."/>
            <person name="Burstein D."/>
            <person name="Anantharaman K."/>
            <person name="Lane K.R."/>
            <person name="Thomas B.C."/>
            <person name="Pan C."/>
            <person name="Northen T.R."/>
            <person name="Banfield J.F."/>
        </authorList>
    </citation>
    <scope>NUCLEOTIDE SEQUENCE [LARGE SCALE GENOMIC DNA]</scope>
    <source>
        <strain evidence="5">WS_10</strain>
    </source>
</reference>
<dbReference type="PANTHER" id="PTHR38478">
    <property type="entry name" value="PEPTIDASE M1A AND M12B"/>
    <property type="match status" value="1"/>
</dbReference>
<dbReference type="CDD" id="cd04276">
    <property type="entry name" value="ZnMc_MMP_like_2"/>
    <property type="match status" value="1"/>
</dbReference>
<dbReference type="InterPro" id="IPR033428">
    <property type="entry name" value="DUF5118"/>
</dbReference>
<comment type="caution">
    <text evidence="5">The sequence shown here is derived from an EMBL/GenBank/DDBJ whole genome shotgun (WGS) entry which is preliminary data.</text>
</comment>
<keyword evidence="1" id="KW-0732">Signal</keyword>
<organism evidence="5 6">
    <name type="scientific">Eiseniibacteriota bacterium</name>
    <dbReference type="NCBI Taxonomy" id="2212470"/>
    <lineage>
        <taxon>Bacteria</taxon>
        <taxon>Candidatus Eiseniibacteriota</taxon>
    </lineage>
</organism>
<evidence type="ECO:0000259" key="2">
    <source>
        <dbReference type="Pfam" id="PF16313"/>
    </source>
</evidence>
<sequence length="912" mass="100861">MSHRSLLHGAPWLALALALTTSPAMVGAAPKPKKEKTSAASVAAAPEKIYGDWKKLTKDAEVKKGFFTLYQKHENLYAEIRPEQFDRPMLGIWSIARGIGRDYVLGGLSIFNDRLLEFHRSGDHVLVIDENTRFVAPAGSPIEKAKDLSYGNSVLASLKIESVQDSSQAVLVDLAPMLVSDIGDMAEFMRSTFNNKPVRFDPSRSAISSAKSFPENVEIEALLTYTPNDRSSLNLNTVPDDRYIGVTMHYSFSKLPDAPMMPRLADDRTGYFLQAVKDFSRDDQEHFWRRYITRWRLEKKDPGAALSEPVKPIVFYIDRTVPERYRPYVKKGVEGWQKAFEAAGFKNAIVAKDAPDDPNYDPGDVRYSTIRWITSSEPSFGAIGPSRIDPRSGEILDADILIEASIVQRRWRIYRDLIGGAGSVFESPMSRNVESALPERIRCDAAAGASVGMTLAQLALEMDGGAAPGSPIREQFIEQMLVHTVMHEVGHTLGLTHNFRASTATPMDKLNDTSWTHDKGMMGSVMDYATPNIARDRARQGDYYGDTPGTADLWMIRYGYTPSSAKNSDADYAFAKSIADESNQPGHEYSPDPDTYGPDAIDPRSNIWDLGNDPLAFAKDRAAWVADLWHNDQLEARILGPEGEYPVLRRAMDGLLEQYGIALSLGVKYIGGQYQSRNHRGQPDAHDPMAPVPAAKQKEALDFIAQRGFAADAFAISPKLLNRLAPDRWQHWGMADNFGMWTGPRLDYDLDDKAIAIQAGLLNALLAPNLLARLEEAENRSSNAFRMSDYMDRLTRALWGEVGGADAAALRALDGPNTRRDVQRAYVDRLSQMVTNPSPGLPDDARALARLQLTRIDARAARALAAKAPMGDYTRAHLLETRARIKRSLDAVRRADVTRDAAGGMGGAAVTP</sequence>
<evidence type="ECO:0000313" key="6">
    <source>
        <dbReference type="Proteomes" id="UP000319836"/>
    </source>
</evidence>
<dbReference type="InterPro" id="IPR024079">
    <property type="entry name" value="MetalloPept_cat_dom_sf"/>
</dbReference>
<evidence type="ECO:0000259" key="4">
    <source>
        <dbReference type="Pfam" id="PF17162"/>
    </source>
</evidence>
<keyword evidence="5" id="KW-0482">Metalloprotease</keyword>
<dbReference type="AlphaFoldDB" id="A0A538U7Z8"/>
<dbReference type="Pfam" id="PF17148">
    <property type="entry name" value="DUF5117"/>
    <property type="match status" value="1"/>
</dbReference>
<dbReference type="InterPro" id="IPR034032">
    <property type="entry name" value="Zn_MMP-like_bac"/>
</dbReference>
<evidence type="ECO:0000256" key="1">
    <source>
        <dbReference type="SAM" id="SignalP"/>
    </source>
</evidence>
<feature type="domain" description="DUF5118" evidence="4">
    <location>
        <begin position="54"/>
        <end position="97"/>
    </location>
</feature>
<proteinExistence type="predicted"/>
<dbReference type="Proteomes" id="UP000319836">
    <property type="component" value="Unassembled WGS sequence"/>
</dbReference>
<protein>
    <submittedName>
        <fullName evidence="5">Zinc-dependent metalloprotease</fullName>
    </submittedName>
</protein>
<evidence type="ECO:0000313" key="5">
    <source>
        <dbReference type="EMBL" id="TMQ72008.1"/>
    </source>
</evidence>
<accession>A0A538U7Z8</accession>
<feature type="domain" description="DUF5117" evidence="3">
    <location>
        <begin position="111"/>
        <end position="300"/>
    </location>
</feature>
<keyword evidence="5" id="KW-0378">Hydrolase</keyword>
<name>A0A538U7Z8_UNCEI</name>
<feature type="signal peptide" evidence="1">
    <location>
        <begin position="1"/>
        <end position="28"/>
    </location>
</feature>
<dbReference type="Pfam" id="PF17162">
    <property type="entry name" value="DUF5118"/>
    <property type="match status" value="1"/>
</dbReference>
<feature type="domain" description="EcxA zinc-binding" evidence="2">
    <location>
        <begin position="472"/>
        <end position="802"/>
    </location>
</feature>
<gene>
    <name evidence="5" type="ORF">E6K80_03910</name>
</gene>
<dbReference type="InterPro" id="IPR033413">
    <property type="entry name" value="DUF5117"/>
</dbReference>
<dbReference type="PANTHER" id="PTHR38478:SF1">
    <property type="entry name" value="ZINC DEPENDENT METALLOPROTEASE DOMAIN LIPOPROTEIN"/>
    <property type="match status" value="1"/>
</dbReference>
<feature type="chain" id="PRO_5021899069" evidence="1">
    <location>
        <begin position="29"/>
        <end position="912"/>
    </location>
</feature>
<dbReference type="SUPFAM" id="SSF55486">
    <property type="entry name" value="Metalloproteases ('zincins'), catalytic domain"/>
    <property type="match status" value="1"/>
</dbReference>
<evidence type="ECO:0000259" key="3">
    <source>
        <dbReference type="Pfam" id="PF17148"/>
    </source>
</evidence>
<dbReference type="Gene3D" id="3.40.390.10">
    <property type="entry name" value="Collagenase (Catalytic Domain)"/>
    <property type="match status" value="1"/>
</dbReference>
<dbReference type="Pfam" id="PF16313">
    <property type="entry name" value="DUF4953"/>
    <property type="match status" value="1"/>
</dbReference>